<dbReference type="InterPro" id="IPR011051">
    <property type="entry name" value="RmlC_Cupin_sf"/>
</dbReference>
<dbReference type="Gene3D" id="2.60.120.10">
    <property type="entry name" value="Jelly Rolls"/>
    <property type="match status" value="1"/>
</dbReference>
<proteinExistence type="predicted"/>
<dbReference type="Proteomes" id="UP000325672">
    <property type="component" value="Unassembled WGS sequence"/>
</dbReference>
<dbReference type="InterPro" id="IPR014710">
    <property type="entry name" value="RmlC-like_jellyroll"/>
</dbReference>
<dbReference type="SUPFAM" id="SSF51182">
    <property type="entry name" value="RmlC-like cupins"/>
    <property type="match status" value="1"/>
</dbReference>
<protein>
    <recommendedName>
        <fullName evidence="3">Cupin 2 conserved barrel domain-containing protein</fullName>
    </recommendedName>
</protein>
<name>A0A5N6SR12_ASPPS</name>
<evidence type="ECO:0008006" key="3">
    <source>
        <dbReference type="Google" id="ProtNLM"/>
    </source>
</evidence>
<dbReference type="PANTHER" id="PTHR36156">
    <property type="entry name" value="SLR2101 PROTEIN"/>
    <property type="match status" value="1"/>
</dbReference>
<dbReference type="InterPro" id="IPR047142">
    <property type="entry name" value="OryJ/VirC-like"/>
</dbReference>
<gene>
    <name evidence="1" type="ORF">BDV38DRAFT_247261</name>
</gene>
<evidence type="ECO:0000313" key="1">
    <source>
        <dbReference type="EMBL" id="KAE8137126.1"/>
    </source>
</evidence>
<reference evidence="1 2" key="1">
    <citation type="submission" date="2019-04" db="EMBL/GenBank/DDBJ databases">
        <title>Friends and foes A comparative genomics study of 23 Aspergillus species from section Flavi.</title>
        <authorList>
            <consortium name="DOE Joint Genome Institute"/>
            <person name="Kjaerbolling I."/>
            <person name="Vesth T."/>
            <person name="Frisvad J.C."/>
            <person name="Nybo J.L."/>
            <person name="Theobald S."/>
            <person name="Kildgaard S."/>
            <person name="Isbrandt T."/>
            <person name="Kuo A."/>
            <person name="Sato A."/>
            <person name="Lyhne E.K."/>
            <person name="Kogle M.E."/>
            <person name="Wiebenga A."/>
            <person name="Kun R.S."/>
            <person name="Lubbers R.J."/>
            <person name="Makela M.R."/>
            <person name="Barry K."/>
            <person name="Chovatia M."/>
            <person name="Clum A."/>
            <person name="Daum C."/>
            <person name="Haridas S."/>
            <person name="He G."/>
            <person name="LaButti K."/>
            <person name="Lipzen A."/>
            <person name="Mondo S."/>
            <person name="Riley R."/>
            <person name="Salamov A."/>
            <person name="Simmons B.A."/>
            <person name="Magnuson J.K."/>
            <person name="Henrissat B."/>
            <person name="Mortensen U.H."/>
            <person name="Larsen T.O."/>
            <person name="Devries R.P."/>
            <person name="Grigoriev I.V."/>
            <person name="Machida M."/>
            <person name="Baker S.E."/>
            <person name="Andersen M.R."/>
        </authorList>
    </citation>
    <scope>NUCLEOTIDE SEQUENCE [LARGE SCALE GENOMIC DNA]</scope>
    <source>
        <strain evidence="1 2">CBS 117625</strain>
    </source>
</reference>
<dbReference type="PANTHER" id="PTHR36156:SF2">
    <property type="entry name" value="CUPIN TYPE-2 DOMAIN-CONTAINING PROTEIN"/>
    <property type="match status" value="1"/>
</dbReference>
<keyword evidence="2" id="KW-1185">Reference proteome</keyword>
<dbReference type="EMBL" id="ML743579">
    <property type="protein sequence ID" value="KAE8137126.1"/>
    <property type="molecule type" value="Genomic_DNA"/>
</dbReference>
<sequence length="166" mass="17698">MAEPTASSLPPPRRVVTGHNANGQATVAFDSHLTPQPVGDGNNLTILWSTSEHPANVSGSEDAALSPRSWPPTGTGISAYDLPPKAEGVFHRSITLDYVIVGKGSVVLSLDDGSKVILNEGDVVVQRATMHGWSNVTDQWARIYGMMVPAQAPIVNGTELKEDWPF</sequence>
<dbReference type="OrthoDB" id="5840532at2759"/>
<accession>A0A5N6SR12</accession>
<dbReference type="GeneID" id="43638855"/>
<organism evidence="1 2">
    <name type="scientific">Aspergillus pseudotamarii</name>
    <dbReference type="NCBI Taxonomy" id="132259"/>
    <lineage>
        <taxon>Eukaryota</taxon>
        <taxon>Fungi</taxon>
        <taxon>Dikarya</taxon>
        <taxon>Ascomycota</taxon>
        <taxon>Pezizomycotina</taxon>
        <taxon>Eurotiomycetes</taxon>
        <taxon>Eurotiomycetidae</taxon>
        <taxon>Eurotiales</taxon>
        <taxon>Aspergillaceae</taxon>
        <taxon>Aspergillus</taxon>
        <taxon>Aspergillus subgen. Circumdati</taxon>
    </lineage>
</organism>
<evidence type="ECO:0000313" key="2">
    <source>
        <dbReference type="Proteomes" id="UP000325672"/>
    </source>
</evidence>
<dbReference type="Gene3D" id="2.20.70.150">
    <property type="match status" value="1"/>
</dbReference>
<dbReference type="CDD" id="cd02231">
    <property type="entry name" value="cupin_BLL6423-like"/>
    <property type="match status" value="1"/>
</dbReference>
<dbReference type="AlphaFoldDB" id="A0A5N6SR12"/>
<dbReference type="RefSeq" id="XP_031913189.1">
    <property type="nucleotide sequence ID" value="XM_032054645.1"/>
</dbReference>